<evidence type="ECO:0000256" key="10">
    <source>
        <dbReference type="SAM" id="SignalP"/>
    </source>
</evidence>
<dbReference type="EC" id="3.1.1.1" evidence="8"/>
<evidence type="ECO:0000256" key="7">
    <source>
        <dbReference type="ARBA" id="ARBA00023180"/>
    </source>
</evidence>
<dbReference type="InterPro" id="IPR029058">
    <property type="entry name" value="AB_hydrolase_fold"/>
</dbReference>
<organism evidence="13">
    <name type="scientific">Drosophila grimshawi</name>
    <name type="common">Hawaiian fruit fly</name>
    <name type="synonym">Idiomyia grimshawi</name>
    <dbReference type="NCBI Taxonomy" id="7222"/>
    <lineage>
        <taxon>Eukaryota</taxon>
        <taxon>Metazoa</taxon>
        <taxon>Ecdysozoa</taxon>
        <taxon>Arthropoda</taxon>
        <taxon>Hexapoda</taxon>
        <taxon>Insecta</taxon>
        <taxon>Pterygota</taxon>
        <taxon>Neoptera</taxon>
        <taxon>Endopterygota</taxon>
        <taxon>Diptera</taxon>
        <taxon>Brachycera</taxon>
        <taxon>Muscomorpha</taxon>
        <taxon>Ephydroidea</taxon>
        <taxon>Drosophilidae</taxon>
        <taxon>Drosophila</taxon>
        <taxon>Hawaiian Drosophila</taxon>
    </lineage>
</organism>
<dbReference type="Pfam" id="PF00135">
    <property type="entry name" value="COesterase"/>
    <property type="match status" value="1"/>
</dbReference>
<evidence type="ECO:0000256" key="9">
    <source>
        <dbReference type="SAM" id="MobiDB-lite"/>
    </source>
</evidence>
<evidence type="ECO:0000256" key="2">
    <source>
        <dbReference type="ARBA" id="ARBA00005964"/>
    </source>
</evidence>
<dbReference type="GO" id="GO:0005576">
    <property type="term" value="C:extracellular region"/>
    <property type="evidence" value="ECO:0007669"/>
    <property type="project" value="UniProtKB-SubCell"/>
</dbReference>
<evidence type="ECO:0000313" key="13">
    <source>
        <dbReference type="Proteomes" id="UP000001070"/>
    </source>
</evidence>
<gene>
    <name evidence="12" type="primary">Dgri\GH22070</name>
    <name evidence="12" type="ORF">Dgri_GH22070</name>
</gene>
<keyword evidence="4" id="KW-0964">Secreted</keyword>
<accession>B4J9Y5</accession>
<feature type="compositionally biased region" description="Basic residues" evidence="9">
    <location>
        <begin position="296"/>
        <end position="306"/>
    </location>
</feature>
<evidence type="ECO:0000256" key="1">
    <source>
        <dbReference type="ARBA" id="ARBA00004613"/>
    </source>
</evidence>
<dbReference type="PROSITE" id="PS00941">
    <property type="entry name" value="CARBOXYLESTERASE_B_2"/>
    <property type="match status" value="1"/>
</dbReference>
<comment type="subcellular location">
    <subcellularLocation>
        <location evidence="1">Secreted</location>
    </subcellularLocation>
</comment>
<reference evidence="12 13" key="1">
    <citation type="journal article" date="2007" name="Nature">
        <title>Evolution of genes and genomes on the Drosophila phylogeny.</title>
        <authorList>
            <consortium name="Drosophila 12 Genomes Consortium"/>
            <person name="Clark A.G."/>
            <person name="Eisen M.B."/>
            <person name="Smith D.R."/>
            <person name="Bergman C.M."/>
            <person name="Oliver B."/>
            <person name="Markow T.A."/>
            <person name="Kaufman T.C."/>
            <person name="Kellis M."/>
            <person name="Gelbart W."/>
            <person name="Iyer V.N."/>
            <person name="Pollard D.A."/>
            <person name="Sackton T.B."/>
            <person name="Larracuente A.M."/>
            <person name="Singh N.D."/>
            <person name="Abad J.P."/>
            <person name="Abt D.N."/>
            <person name="Adryan B."/>
            <person name="Aguade M."/>
            <person name="Akashi H."/>
            <person name="Anderson W.W."/>
            <person name="Aquadro C.F."/>
            <person name="Ardell D.H."/>
            <person name="Arguello R."/>
            <person name="Artieri C.G."/>
            <person name="Barbash D.A."/>
            <person name="Barker D."/>
            <person name="Barsanti P."/>
            <person name="Batterham P."/>
            <person name="Batzoglou S."/>
            <person name="Begun D."/>
            <person name="Bhutkar A."/>
            <person name="Blanco E."/>
            <person name="Bosak S.A."/>
            <person name="Bradley R.K."/>
            <person name="Brand A.D."/>
            <person name="Brent M.R."/>
            <person name="Brooks A.N."/>
            <person name="Brown R.H."/>
            <person name="Butlin R.K."/>
            <person name="Caggese C."/>
            <person name="Calvi B.R."/>
            <person name="Bernardo de Carvalho A."/>
            <person name="Caspi A."/>
            <person name="Castrezana S."/>
            <person name="Celniker S.E."/>
            <person name="Chang J.L."/>
            <person name="Chapple C."/>
            <person name="Chatterji S."/>
            <person name="Chinwalla A."/>
            <person name="Civetta A."/>
            <person name="Clifton S.W."/>
            <person name="Comeron J.M."/>
            <person name="Costello J.C."/>
            <person name="Coyne J.A."/>
            <person name="Daub J."/>
            <person name="David R.G."/>
            <person name="Delcher A.L."/>
            <person name="Delehaunty K."/>
            <person name="Do C.B."/>
            <person name="Ebling H."/>
            <person name="Edwards K."/>
            <person name="Eickbush T."/>
            <person name="Evans J.D."/>
            <person name="Filipski A."/>
            <person name="Findeiss S."/>
            <person name="Freyhult E."/>
            <person name="Fulton L."/>
            <person name="Fulton R."/>
            <person name="Garcia A.C."/>
            <person name="Gardiner A."/>
            <person name="Garfield D.A."/>
            <person name="Garvin B.E."/>
            <person name="Gibson G."/>
            <person name="Gilbert D."/>
            <person name="Gnerre S."/>
            <person name="Godfrey J."/>
            <person name="Good R."/>
            <person name="Gotea V."/>
            <person name="Gravely B."/>
            <person name="Greenberg A.J."/>
            <person name="Griffiths-Jones S."/>
            <person name="Gross S."/>
            <person name="Guigo R."/>
            <person name="Gustafson E.A."/>
            <person name="Haerty W."/>
            <person name="Hahn M.W."/>
            <person name="Halligan D.L."/>
            <person name="Halpern A.L."/>
            <person name="Halter G.M."/>
            <person name="Han M.V."/>
            <person name="Heger A."/>
            <person name="Hillier L."/>
            <person name="Hinrichs A.S."/>
            <person name="Holmes I."/>
            <person name="Hoskins R.A."/>
            <person name="Hubisz M.J."/>
            <person name="Hultmark D."/>
            <person name="Huntley M.A."/>
            <person name="Jaffe D.B."/>
            <person name="Jagadeeshan S."/>
            <person name="Jeck W.R."/>
            <person name="Johnson J."/>
            <person name="Jones C.D."/>
            <person name="Jordan W.C."/>
            <person name="Karpen G.H."/>
            <person name="Kataoka E."/>
            <person name="Keightley P.D."/>
            <person name="Kheradpour P."/>
            <person name="Kirkness E.F."/>
            <person name="Koerich L.B."/>
            <person name="Kristiansen K."/>
            <person name="Kudrna D."/>
            <person name="Kulathinal R.J."/>
            <person name="Kumar S."/>
            <person name="Kwok R."/>
            <person name="Lander E."/>
            <person name="Langley C.H."/>
            <person name="Lapoint R."/>
            <person name="Lazzaro B.P."/>
            <person name="Lee S.J."/>
            <person name="Levesque L."/>
            <person name="Li R."/>
            <person name="Lin C.F."/>
            <person name="Lin M.F."/>
            <person name="Lindblad-Toh K."/>
            <person name="Llopart A."/>
            <person name="Long M."/>
            <person name="Low L."/>
            <person name="Lozovsky E."/>
            <person name="Lu J."/>
            <person name="Luo M."/>
            <person name="Machado C.A."/>
            <person name="Makalowski W."/>
            <person name="Marzo M."/>
            <person name="Matsuda M."/>
            <person name="Matzkin L."/>
            <person name="McAllister B."/>
            <person name="McBride C.S."/>
            <person name="McKernan B."/>
            <person name="McKernan K."/>
            <person name="Mendez-Lago M."/>
            <person name="Minx P."/>
            <person name="Mollenhauer M.U."/>
            <person name="Montooth K."/>
            <person name="Mount S.M."/>
            <person name="Mu X."/>
            <person name="Myers E."/>
            <person name="Negre B."/>
            <person name="Newfeld S."/>
            <person name="Nielsen R."/>
            <person name="Noor M.A."/>
            <person name="O'Grady P."/>
            <person name="Pachter L."/>
            <person name="Papaceit M."/>
            <person name="Parisi M.J."/>
            <person name="Parisi M."/>
            <person name="Parts L."/>
            <person name="Pedersen J.S."/>
            <person name="Pesole G."/>
            <person name="Phillippy A.M."/>
            <person name="Ponting C.P."/>
            <person name="Pop M."/>
            <person name="Porcelli D."/>
            <person name="Powell J.R."/>
            <person name="Prohaska S."/>
            <person name="Pruitt K."/>
            <person name="Puig M."/>
            <person name="Quesneville H."/>
            <person name="Ram K.R."/>
            <person name="Rand D."/>
            <person name="Rasmussen M.D."/>
            <person name="Reed L.K."/>
            <person name="Reenan R."/>
            <person name="Reily A."/>
            <person name="Remington K.A."/>
            <person name="Rieger T.T."/>
            <person name="Ritchie M.G."/>
            <person name="Robin C."/>
            <person name="Rogers Y.H."/>
            <person name="Rohde C."/>
            <person name="Rozas J."/>
            <person name="Rubenfield M.J."/>
            <person name="Ruiz A."/>
            <person name="Russo S."/>
            <person name="Salzberg S.L."/>
            <person name="Sanchez-Gracia A."/>
            <person name="Saranga D.J."/>
            <person name="Sato H."/>
            <person name="Schaeffer S.W."/>
            <person name="Schatz M.C."/>
            <person name="Schlenke T."/>
            <person name="Schwartz R."/>
            <person name="Segarra C."/>
            <person name="Singh R.S."/>
            <person name="Sirot L."/>
            <person name="Sirota M."/>
            <person name="Sisneros N.B."/>
            <person name="Smith C.D."/>
            <person name="Smith T.F."/>
            <person name="Spieth J."/>
            <person name="Stage D.E."/>
            <person name="Stark A."/>
            <person name="Stephan W."/>
            <person name="Strausberg R.L."/>
            <person name="Strempel S."/>
            <person name="Sturgill D."/>
            <person name="Sutton G."/>
            <person name="Sutton G.G."/>
            <person name="Tao W."/>
            <person name="Teichmann S."/>
            <person name="Tobari Y.N."/>
            <person name="Tomimura Y."/>
            <person name="Tsolas J.M."/>
            <person name="Valente V.L."/>
            <person name="Venter E."/>
            <person name="Venter J.C."/>
            <person name="Vicario S."/>
            <person name="Vieira F.G."/>
            <person name="Vilella A.J."/>
            <person name="Villasante A."/>
            <person name="Walenz B."/>
            <person name="Wang J."/>
            <person name="Wasserman M."/>
            <person name="Watts T."/>
            <person name="Wilson D."/>
            <person name="Wilson R.K."/>
            <person name="Wing R.A."/>
            <person name="Wolfner M.F."/>
            <person name="Wong A."/>
            <person name="Wong G.K."/>
            <person name="Wu C.I."/>
            <person name="Wu G."/>
            <person name="Yamamoto D."/>
            <person name="Yang H.P."/>
            <person name="Yang S.P."/>
            <person name="Yorke J.A."/>
            <person name="Yoshida K."/>
            <person name="Zdobnov E."/>
            <person name="Zhang P."/>
            <person name="Zhang Y."/>
            <person name="Zimin A.V."/>
            <person name="Baldwin J."/>
            <person name="Abdouelleil A."/>
            <person name="Abdulkadir J."/>
            <person name="Abebe A."/>
            <person name="Abera B."/>
            <person name="Abreu J."/>
            <person name="Acer S.C."/>
            <person name="Aftuck L."/>
            <person name="Alexander A."/>
            <person name="An P."/>
            <person name="Anderson E."/>
            <person name="Anderson S."/>
            <person name="Arachi H."/>
            <person name="Azer M."/>
            <person name="Bachantsang P."/>
            <person name="Barry A."/>
            <person name="Bayul T."/>
            <person name="Berlin A."/>
            <person name="Bessette D."/>
            <person name="Bloom T."/>
            <person name="Blye J."/>
            <person name="Boguslavskiy L."/>
            <person name="Bonnet C."/>
            <person name="Boukhgalter B."/>
            <person name="Bourzgui I."/>
            <person name="Brown A."/>
            <person name="Cahill P."/>
            <person name="Channer S."/>
            <person name="Cheshatsang Y."/>
            <person name="Chuda L."/>
            <person name="Citroen M."/>
            <person name="Collymore A."/>
            <person name="Cooke P."/>
            <person name="Costello M."/>
            <person name="D'Aco K."/>
            <person name="Daza R."/>
            <person name="De Haan G."/>
            <person name="DeGray S."/>
            <person name="DeMaso C."/>
            <person name="Dhargay N."/>
            <person name="Dooley K."/>
            <person name="Dooley E."/>
            <person name="Doricent M."/>
            <person name="Dorje P."/>
            <person name="Dorjee K."/>
            <person name="Dupes A."/>
            <person name="Elong R."/>
            <person name="Falk J."/>
            <person name="Farina A."/>
            <person name="Faro S."/>
            <person name="Ferguson D."/>
            <person name="Fisher S."/>
            <person name="Foley C.D."/>
            <person name="Franke A."/>
            <person name="Friedrich D."/>
            <person name="Gadbois L."/>
            <person name="Gearin G."/>
            <person name="Gearin C.R."/>
            <person name="Giannoukos G."/>
            <person name="Goode T."/>
            <person name="Graham J."/>
            <person name="Grandbois E."/>
            <person name="Grewal S."/>
            <person name="Gyaltsen K."/>
            <person name="Hafez N."/>
            <person name="Hagos B."/>
            <person name="Hall J."/>
            <person name="Henson C."/>
            <person name="Hollinger A."/>
            <person name="Honan T."/>
            <person name="Huard M.D."/>
            <person name="Hughes L."/>
            <person name="Hurhula B."/>
            <person name="Husby M.E."/>
            <person name="Kamat A."/>
            <person name="Kanga B."/>
            <person name="Kashin S."/>
            <person name="Khazanovich D."/>
            <person name="Kisner P."/>
            <person name="Lance K."/>
            <person name="Lara M."/>
            <person name="Lee W."/>
            <person name="Lennon N."/>
            <person name="Letendre F."/>
            <person name="LeVine R."/>
            <person name="Lipovsky A."/>
            <person name="Liu X."/>
            <person name="Liu J."/>
            <person name="Liu S."/>
            <person name="Lokyitsang T."/>
            <person name="Lokyitsang Y."/>
            <person name="Lubonja R."/>
            <person name="Lui A."/>
            <person name="MacDonald P."/>
            <person name="Magnisalis V."/>
            <person name="Maru K."/>
            <person name="Matthews C."/>
            <person name="McCusker W."/>
            <person name="McDonough S."/>
            <person name="Mehta T."/>
            <person name="Meldrim J."/>
            <person name="Meneus L."/>
            <person name="Mihai O."/>
            <person name="Mihalev A."/>
            <person name="Mihova T."/>
            <person name="Mittelman R."/>
            <person name="Mlenga V."/>
            <person name="Montmayeur A."/>
            <person name="Mulrain L."/>
            <person name="Navidi A."/>
            <person name="Naylor J."/>
            <person name="Negash T."/>
            <person name="Nguyen T."/>
            <person name="Nguyen N."/>
            <person name="Nicol R."/>
            <person name="Norbu C."/>
            <person name="Norbu N."/>
            <person name="Novod N."/>
            <person name="O'Neill B."/>
            <person name="Osman S."/>
            <person name="Markiewicz E."/>
            <person name="Oyono O.L."/>
            <person name="Patti C."/>
            <person name="Phunkhang P."/>
            <person name="Pierre F."/>
            <person name="Priest M."/>
            <person name="Raghuraman S."/>
            <person name="Rege F."/>
            <person name="Reyes R."/>
            <person name="Rise C."/>
            <person name="Rogov P."/>
            <person name="Ross K."/>
            <person name="Ryan E."/>
            <person name="Settipalli S."/>
            <person name="Shea T."/>
            <person name="Sherpa N."/>
            <person name="Shi L."/>
            <person name="Shih D."/>
            <person name="Sparrow T."/>
            <person name="Spaulding J."/>
            <person name="Stalker J."/>
            <person name="Stange-Thomann N."/>
            <person name="Stavropoulos S."/>
            <person name="Stone C."/>
            <person name="Strader C."/>
            <person name="Tesfaye S."/>
            <person name="Thomson T."/>
            <person name="Thoulutsang Y."/>
            <person name="Thoulutsang D."/>
            <person name="Topham K."/>
            <person name="Topping I."/>
            <person name="Tsamla T."/>
            <person name="Vassiliev H."/>
            <person name="Vo A."/>
            <person name="Wangchuk T."/>
            <person name="Wangdi T."/>
            <person name="Weiand M."/>
            <person name="Wilkinson J."/>
            <person name="Wilson A."/>
            <person name="Yadav S."/>
            <person name="Young G."/>
            <person name="Yu Q."/>
            <person name="Zembek L."/>
            <person name="Zhong D."/>
            <person name="Zimmer A."/>
            <person name="Zwirko Z."/>
            <person name="Jaffe D.B."/>
            <person name="Alvarez P."/>
            <person name="Brockman W."/>
            <person name="Butler J."/>
            <person name="Chin C."/>
            <person name="Gnerre S."/>
            <person name="Grabherr M."/>
            <person name="Kleber M."/>
            <person name="Mauceli E."/>
            <person name="MacCallum I."/>
        </authorList>
    </citation>
    <scope>NUCLEOTIDE SEQUENCE [LARGE SCALE GENOMIC DNA]</scope>
    <source>
        <strain evidence="13">Tucson 15287-2541.00</strain>
    </source>
</reference>
<keyword evidence="7" id="KW-0325">Glycoprotein</keyword>
<proteinExistence type="inferred from homology"/>
<dbReference type="InParanoid" id="B4J9Y5"/>
<protein>
    <recommendedName>
        <fullName evidence="8">carboxylesterase</fullName>
        <ecNumber evidence="8">3.1.1.1</ecNumber>
    </recommendedName>
</protein>
<dbReference type="InterPro" id="IPR002018">
    <property type="entry name" value="CarbesteraseB"/>
</dbReference>
<dbReference type="GO" id="GO:0048149">
    <property type="term" value="P:behavioral response to ethanol"/>
    <property type="evidence" value="ECO:0007669"/>
    <property type="project" value="EnsemblMetazoa"/>
</dbReference>
<comment type="similarity">
    <text evidence="2">Belongs to the type-B carboxylesterase/lipase family.</text>
</comment>
<dbReference type="eggNOG" id="KOG1516">
    <property type="taxonomic scope" value="Eukaryota"/>
</dbReference>
<evidence type="ECO:0000256" key="8">
    <source>
        <dbReference type="ARBA" id="ARBA00039155"/>
    </source>
</evidence>
<dbReference type="OrthoDB" id="19653at2759"/>
<evidence type="ECO:0000259" key="11">
    <source>
        <dbReference type="Pfam" id="PF00135"/>
    </source>
</evidence>
<dbReference type="GO" id="GO:0106435">
    <property type="term" value="F:carboxylesterase activity"/>
    <property type="evidence" value="ECO:0007669"/>
    <property type="project" value="UniProtKB-EC"/>
</dbReference>
<dbReference type="Proteomes" id="UP000001070">
    <property type="component" value="Unassembled WGS sequence"/>
</dbReference>
<dbReference type="EMBL" id="CH916367">
    <property type="protein sequence ID" value="EDW02572.1"/>
    <property type="molecule type" value="Genomic_DNA"/>
</dbReference>
<evidence type="ECO:0000256" key="4">
    <source>
        <dbReference type="ARBA" id="ARBA00022525"/>
    </source>
</evidence>
<dbReference type="GO" id="GO:0060179">
    <property type="term" value="P:male mating behavior"/>
    <property type="evidence" value="ECO:0007669"/>
    <property type="project" value="EnsemblMetazoa"/>
</dbReference>
<dbReference type="PANTHER" id="PTHR43142:SF1">
    <property type="entry name" value="CARBOXYLIC ESTER HYDROLASE"/>
    <property type="match status" value="1"/>
</dbReference>
<feature type="domain" description="Carboxylesterase type B" evidence="11">
    <location>
        <begin position="39"/>
        <end position="174"/>
    </location>
</feature>
<keyword evidence="10" id="KW-0732">Signal</keyword>
<dbReference type="InterPro" id="IPR019819">
    <property type="entry name" value="Carboxylesterase_B_CS"/>
</dbReference>
<name>B4J9Y5_DROGR</name>
<dbReference type="AlphaFoldDB" id="B4J9Y5"/>
<feature type="signal peptide" evidence="10">
    <location>
        <begin position="1"/>
        <end position="26"/>
    </location>
</feature>
<dbReference type="PhylomeDB" id="B4J9Y5"/>
<feature type="region of interest" description="Disordered" evidence="9">
    <location>
        <begin position="296"/>
        <end position="315"/>
    </location>
</feature>
<keyword evidence="3" id="KW-0719">Serine esterase</keyword>
<keyword evidence="5" id="KW-0378">Hydrolase</keyword>
<dbReference type="Gene3D" id="3.40.50.1820">
    <property type="entry name" value="alpha/beta hydrolase"/>
    <property type="match status" value="1"/>
</dbReference>
<evidence type="ECO:0000256" key="6">
    <source>
        <dbReference type="ARBA" id="ARBA00023157"/>
    </source>
</evidence>
<dbReference type="GO" id="GO:0006719">
    <property type="term" value="P:juvenile hormone catabolic process"/>
    <property type="evidence" value="ECO:0007669"/>
    <property type="project" value="EnsemblMetazoa"/>
</dbReference>
<dbReference type="STRING" id="7222.B4J9Y5"/>
<dbReference type="HOGENOM" id="CLU_883575_0_0_1"/>
<sequence length="315" mass="35634">MIHVGFALHLLLLLLLLLLLGNQATATLSHKSLIVCGSNLGCLKGIYMPGYQIKRFEGFLGIPYALPPVDELRFNYPKVMPKLQGIYNASTAKPDCIQKNYLLPTPLIYGEEDCLYLNVYRPEHRSGQPLPVMVYIHGGGFFSGSAGPQLTGPEYFMDTGEVLLVTMAYRLGALDIICFYAAKGKWPYVPGFMKDRVDSASKNFFLQNDSYIKQFCTKWIQVKECFRPIFDKSNDSDVETLDVQKLEGQRCNCDKLVSTESPVPVVYFDKNYIGNVSSETILTTIDFLKSFLPPPTKKHKRKNRVRGRLDEMDIE</sequence>
<dbReference type="GO" id="GO:0005739">
    <property type="term" value="C:mitochondrion"/>
    <property type="evidence" value="ECO:0007669"/>
    <property type="project" value="EnsemblMetazoa"/>
</dbReference>
<keyword evidence="13" id="KW-1185">Reference proteome</keyword>
<dbReference type="PANTHER" id="PTHR43142">
    <property type="entry name" value="CARBOXYLIC ESTER HYDROLASE"/>
    <property type="match status" value="1"/>
</dbReference>
<evidence type="ECO:0000256" key="3">
    <source>
        <dbReference type="ARBA" id="ARBA00022487"/>
    </source>
</evidence>
<evidence type="ECO:0000313" key="12">
    <source>
        <dbReference type="EMBL" id="EDW02572.1"/>
    </source>
</evidence>
<evidence type="ECO:0000256" key="5">
    <source>
        <dbReference type="ARBA" id="ARBA00022801"/>
    </source>
</evidence>
<feature type="chain" id="PRO_5002811841" description="carboxylesterase" evidence="10">
    <location>
        <begin position="27"/>
        <end position="315"/>
    </location>
</feature>
<dbReference type="SUPFAM" id="SSF53474">
    <property type="entry name" value="alpha/beta-Hydrolases"/>
    <property type="match status" value="1"/>
</dbReference>
<dbReference type="GO" id="GO:0004453">
    <property type="term" value="F:juvenile-hormone esterase activity"/>
    <property type="evidence" value="ECO:0007669"/>
    <property type="project" value="EnsemblMetazoa"/>
</dbReference>
<keyword evidence="6" id="KW-1015">Disulfide bond</keyword>